<dbReference type="CDD" id="cd06261">
    <property type="entry name" value="TM_PBP2"/>
    <property type="match status" value="1"/>
</dbReference>
<feature type="transmembrane region" description="Helical" evidence="7">
    <location>
        <begin position="156"/>
        <end position="179"/>
    </location>
</feature>
<keyword evidence="3" id="KW-1003">Cell membrane</keyword>
<keyword evidence="5 7" id="KW-1133">Transmembrane helix</keyword>
<dbReference type="Gene3D" id="1.10.3720.10">
    <property type="entry name" value="MetI-like"/>
    <property type="match status" value="1"/>
</dbReference>
<reference evidence="10" key="1">
    <citation type="journal article" date="2019" name="Int. J. Syst. Evol. Microbiol.">
        <title>The Global Catalogue of Microorganisms (GCM) 10K type strain sequencing project: providing services to taxonomists for standard genome sequencing and annotation.</title>
        <authorList>
            <consortium name="The Broad Institute Genomics Platform"/>
            <consortium name="The Broad Institute Genome Sequencing Center for Infectious Disease"/>
            <person name="Wu L."/>
            <person name="Ma J."/>
        </authorList>
    </citation>
    <scope>NUCLEOTIDE SEQUENCE [LARGE SCALE GENOMIC DNA]</scope>
    <source>
        <strain evidence="10">CGMCC 1.18575</strain>
    </source>
</reference>
<keyword evidence="6 7" id="KW-0472">Membrane</keyword>
<keyword evidence="2 7" id="KW-0813">Transport</keyword>
<dbReference type="InterPro" id="IPR000515">
    <property type="entry name" value="MetI-like"/>
</dbReference>
<dbReference type="Pfam" id="PF00528">
    <property type="entry name" value="BPD_transp_1"/>
    <property type="match status" value="1"/>
</dbReference>
<feature type="transmembrane region" description="Helical" evidence="7">
    <location>
        <begin position="217"/>
        <end position="239"/>
    </location>
</feature>
<feature type="transmembrane region" description="Helical" evidence="7">
    <location>
        <begin position="9"/>
        <end position="28"/>
    </location>
</feature>
<feature type="transmembrane region" description="Helical" evidence="7">
    <location>
        <begin position="259"/>
        <end position="287"/>
    </location>
</feature>
<dbReference type="RefSeq" id="WP_378130354.1">
    <property type="nucleotide sequence ID" value="NZ_JBHSMI010000009.1"/>
</dbReference>
<keyword evidence="4 7" id="KW-0812">Transmembrane</keyword>
<proteinExistence type="inferred from homology"/>
<dbReference type="PANTHER" id="PTHR43005:SF2">
    <property type="entry name" value="INTEGRAL MEMBRANE SUGAR TRANSPORT PROTEIN"/>
    <property type="match status" value="1"/>
</dbReference>
<evidence type="ECO:0000256" key="3">
    <source>
        <dbReference type="ARBA" id="ARBA00022475"/>
    </source>
</evidence>
<evidence type="ECO:0000256" key="2">
    <source>
        <dbReference type="ARBA" id="ARBA00022448"/>
    </source>
</evidence>
<evidence type="ECO:0000256" key="4">
    <source>
        <dbReference type="ARBA" id="ARBA00022692"/>
    </source>
</evidence>
<evidence type="ECO:0000256" key="6">
    <source>
        <dbReference type="ARBA" id="ARBA00023136"/>
    </source>
</evidence>
<dbReference type="InterPro" id="IPR035906">
    <property type="entry name" value="MetI-like_sf"/>
</dbReference>
<feature type="transmembrane region" description="Helical" evidence="7">
    <location>
        <begin position="74"/>
        <end position="94"/>
    </location>
</feature>
<organism evidence="9 10">
    <name type="scientific">Cohnella soli</name>
    <dbReference type="NCBI Taxonomy" id="425005"/>
    <lineage>
        <taxon>Bacteria</taxon>
        <taxon>Bacillati</taxon>
        <taxon>Bacillota</taxon>
        <taxon>Bacilli</taxon>
        <taxon>Bacillales</taxon>
        <taxon>Paenibacillaceae</taxon>
        <taxon>Cohnella</taxon>
    </lineage>
</organism>
<name>A0ABW0HPP6_9BACL</name>
<accession>A0ABW0HPP6</accession>
<dbReference type="EMBL" id="JBHSMI010000009">
    <property type="protein sequence ID" value="MFC5402170.1"/>
    <property type="molecule type" value="Genomic_DNA"/>
</dbReference>
<feature type="domain" description="ABC transmembrane type-1" evidence="8">
    <location>
        <begin position="69"/>
        <end position="283"/>
    </location>
</feature>
<evidence type="ECO:0000313" key="10">
    <source>
        <dbReference type="Proteomes" id="UP001596113"/>
    </source>
</evidence>
<protein>
    <submittedName>
        <fullName evidence="9">Carbohydrate ABC transporter permease</fullName>
    </submittedName>
</protein>
<dbReference type="Proteomes" id="UP001596113">
    <property type="component" value="Unassembled WGS sequence"/>
</dbReference>
<keyword evidence="10" id="KW-1185">Reference proteome</keyword>
<feature type="transmembrane region" description="Helical" evidence="7">
    <location>
        <begin position="106"/>
        <end position="128"/>
    </location>
</feature>
<comment type="subcellular location">
    <subcellularLocation>
        <location evidence="1 7">Cell membrane</location>
        <topology evidence="1 7">Multi-pass membrane protein</topology>
    </subcellularLocation>
</comment>
<comment type="caution">
    <text evidence="9">The sequence shown here is derived from an EMBL/GenBank/DDBJ whole genome shotgun (WGS) entry which is preliminary data.</text>
</comment>
<dbReference type="PANTHER" id="PTHR43005">
    <property type="entry name" value="BLR7065 PROTEIN"/>
    <property type="match status" value="1"/>
</dbReference>
<evidence type="ECO:0000259" key="8">
    <source>
        <dbReference type="PROSITE" id="PS50928"/>
    </source>
</evidence>
<sequence>MNLRTQRNLVIFGFLFVPVSLLLLFLAYPTVELFRYSFTNWDGYSPTMTYIGFDNYKQVLFDMPDAWHAIRNNGIYFIIHAIAIPLELLLAVLLNRAMRGSSFFRFSVLFPYIINGVAVAYMFSYVYYPFNGPLNVLLTSLGLESWIQKWLSNPDIVNYSLVVVSIWRFSGVHVILFLAGLQAIPKDLYEAAEVDGAGFWRKQFHITFPGVRRVMEIILFMNISGALLQFDIPFVMTGGGPGNASSTFGLFSLFTAFKFNSFGLASAMAVILLLMIIVFSVLQNWLVKERGSRR</sequence>
<dbReference type="PROSITE" id="PS50928">
    <property type="entry name" value="ABC_TM1"/>
    <property type="match status" value="1"/>
</dbReference>
<evidence type="ECO:0000256" key="7">
    <source>
        <dbReference type="RuleBase" id="RU363032"/>
    </source>
</evidence>
<comment type="similarity">
    <text evidence="7">Belongs to the binding-protein-dependent transport system permease family.</text>
</comment>
<gene>
    <name evidence="9" type="ORF">ACFPOF_05415</name>
</gene>
<evidence type="ECO:0000313" key="9">
    <source>
        <dbReference type="EMBL" id="MFC5402170.1"/>
    </source>
</evidence>
<evidence type="ECO:0000256" key="5">
    <source>
        <dbReference type="ARBA" id="ARBA00022989"/>
    </source>
</evidence>
<evidence type="ECO:0000256" key="1">
    <source>
        <dbReference type="ARBA" id="ARBA00004651"/>
    </source>
</evidence>
<dbReference type="SUPFAM" id="SSF161098">
    <property type="entry name" value="MetI-like"/>
    <property type="match status" value="1"/>
</dbReference>